<dbReference type="OrthoDB" id="1098070at2"/>
<dbReference type="InterPro" id="IPR035093">
    <property type="entry name" value="RelE/ParE_toxin_dom_sf"/>
</dbReference>
<keyword evidence="2" id="KW-1185">Reference proteome</keyword>
<evidence type="ECO:0000313" key="1">
    <source>
        <dbReference type="EMBL" id="SFZ84766.1"/>
    </source>
</evidence>
<dbReference type="EMBL" id="LT634361">
    <property type="protein sequence ID" value="SFZ84766.1"/>
    <property type="molecule type" value="Genomic_DNA"/>
</dbReference>
<dbReference type="AlphaFoldDB" id="A0A2H1EDW7"/>
<dbReference type="GeneID" id="47724348"/>
<dbReference type="Proteomes" id="UP000231564">
    <property type="component" value="Chromosome MARIT"/>
</dbReference>
<dbReference type="RefSeq" id="WP_100211821.1">
    <property type="nucleotide sequence ID" value="NZ_CP138495.1"/>
</dbReference>
<evidence type="ECO:0008006" key="3">
    <source>
        <dbReference type="Google" id="ProtNLM"/>
    </source>
</evidence>
<organism evidence="1 2">
    <name type="scientific">Tenacibaculum maritimum NCIMB 2154</name>
    <dbReference type="NCBI Taxonomy" id="1349785"/>
    <lineage>
        <taxon>Bacteria</taxon>
        <taxon>Pseudomonadati</taxon>
        <taxon>Bacteroidota</taxon>
        <taxon>Flavobacteriia</taxon>
        <taxon>Flavobacteriales</taxon>
        <taxon>Flavobacteriaceae</taxon>
        <taxon>Tenacibaculum</taxon>
    </lineage>
</organism>
<dbReference type="KEGG" id="tmar:MARIT_2899"/>
<sequence length="101" mass="12207">MEIIWTRSARLTYIEVLENLKKRWTKKEMKNFNNLTNQLLEKIKNKQVTHPFANDKIGIRKGIVHKNVSLFYQEDRVNNKIYLVTFFNNRMNPKSLKKLLK</sequence>
<dbReference type="Gene3D" id="3.30.2310.20">
    <property type="entry name" value="RelE-like"/>
    <property type="match status" value="1"/>
</dbReference>
<proteinExistence type="predicted"/>
<accession>A0A2H1EDW7</accession>
<reference evidence="1 2" key="1">
    <citation type="submission" date="2016-11" db="EMBL/GenBank/DDBJ databases">
        <authorList>
            <person name="Jaros S."/>
            <person name="Januszkiewicz K."/>
            <person name="Wedrychowicz H."/>
        </authorList>
    </citation>
    <scope>NUCLEOTIDE SEQUENCE [LARGE SCALE GENOMIC DNA]</scope>
    <source>
        <strain evidence="1">NCIMB 2154T</strain>
    </source>
</reference>
<name>A0A2H1EDW7_9FLAO</name>
<evidence type="ECO:0000313" key="2">
    <source>
        <dbReference type="Proteomes" id="UP000231564"/>
    </source>
</evidence>
<protein>
    <recommendedName>
        <fullName evidence="3">Plasmid stabilization system</fullName>
    </recommendedName>
</protein>
<gene>
    <name evidence="1" type="ORF">MARIT_2899</name>
</gene>